<evidence type="ECO:0000313" key="2">
    <source>
        <dbReference type="EMBL" id="MPC61702.1"/>
    </source>
</evidence>
<protein>
    <submittedName>
        <fullName evidence="2">Uncharacterized protein</fullName>
    </submittedName>
</protein>
<dbReference type="Proteomes" id="UP000324222">
    <property type="component" value="Unassembled WGS sequence"/>
</dbReference>
<feature type="region of interest" description="Disordered" evidence="1">
    <location>
        <begin position="30"/>
        <end position="66"/>
    </location>
</feature>
<reference evidence="2 3" key="1">
    <citation type="submission" date="2019-05" db="EMBL/GenBank/DDBJ databases">
        <title>Another draft genome of Portunus trituberculatus and its Hox gene families provides insights of decapod evolution.</title>
        <authorList>
            <person name="Jeong J.-H."/>
            <person name="Song I."/>
            <person name="Kim S."/>
            <person name="Choi T."/>
            <person name="Kim D."/>
            <person name="Ryu S."/>
            <person name="Kim W."/>
        </authorList>
    </citation>
    <scope>NUCLEOTIDE SEQUENCE [LARGE SCALE GENOMIC DNA]</scope>
    <source>
        <tissue evidence="2">Muscle</tissue>
    </source>
</reference>
<evidence type="ECO:0000256" key="1">
    <source>
        <dbReference type="SAM" id="MobiDB-lite"/>
    </source>
</evidence>
<dbReference type="EMBL" id="VSRR010018808">
    <property type="protein sequence ID" value="MPC61702.1"/>
    <property type="molecule type" value="Genomic_DNA"/>
</dbReference>
<evidence type="ECO:0000313" key="3">
    <source>
        <dbReference type="Proteomes" id="UP000324222"/>
    </source>
</evidence>
<keyword evidence="3" id="KW-1185">Reference proteome</keyword>
<gene>
    <name evidence="2" type="ORF">E2C01_055776</name>
</gene>
<dbReference type="AlphaFoldDB" id="A0A5B7GS66"/>
<comment type="caution">
    <text evidence="2">The sequence shown here is derived from an EMBL/GenBank/DDBJ whole genome shotgun (WGS) entry which is preliminary data.</text>
</comment>
<sequence length="66" mass="8072">MLWMSMLPIKVLCHENRKKLAEKALEKFKKRNRDGSAARVHDMRQKLTEKQRSRSHWQRQALRWQA</sequence>
<accession>A0A5B7GS66</accession>
<proteinExistence type="predicted"/>
<name>A0A5B7GS66_PORTR</name>
<feature type="compositionally biased region" description="Basic and acidic residues" evidence="1">
    <location>
        <begin position="30"/>
        <end position="52"/>
    </location>
</feature>
<organism evidence="2 3">
    <name type="scientific">Portunus trituberculatus</name>
    <name type="common">Swimming crab</name>
    <name type="synonym">Neptunus trituberculatus</name>
    <dbReference type="NCBI Taxonomy" id="210409"/>
    <lineage>
        <taxon>Eukaryota</taxon>
        <taxon>Metazoa</taxon>
        <taxon>Ecdysozoa</taxon>
        <taxon>Arthropoda</taxon>
        <taxon>Crustacea</taxon>
        <taxon>Multicrustacea</taxon>
        <taxon>Malacostraca</taxon>
        <taxon>Eumalacostraca</taxon>
        <taxon>Eucarida</taxon>
        <taxon>Decapoda</taxon>
        <taxon>Pleocyemata</taxon>
        <taxon>Brachyura</taxon>
        <taxon>Eubrachyura</taxon>
        <taxon>Portunoidea</taxon>
        <taxon>Portunidae</taxon>
        <taxon>Portuninae</taxon>
        <taxon>Portunus</taxon>
    </lineage>
</organism>